<evidence type="ECO:0000256" key="1">
    <source>
        <dbReference type="SAM" id="MobiDB-lite"/>
    </source>
</evidence>
<dbReference type="OrthoDB" id="5988784at2759"/>
<reference evidence="3" key="1">
    <citation type="submission" date="2022-11" db="UniProtKB">
        <authorList>
            <consortium name="EnsemblMetazoa"/>
        </authorList>
    </citation>
    <scope>IDENTIFICATION</scope>
</reference>
<protein>
    <recommendedName>
        <fullName evidence="2">SAM domain-containing protein</fullName>
    </recommendedName>
</protein>
<dbReference type="AlphaFoldDB" id="A0A913WZ96"/>
<dbReference type="InterPro" id="IPR013761">
    <property type="entry name" value="SAM/pointed_sf"/>
</dbReference>
<dbReference type="GeneID" id="110235292"/>
<evidence type="ECO:0000259" key="2">
    <source>
        <dbReference type="PROSITE" id="PS50105"/>
    </source>
</evidence>
<organism evidence="3 4">
    <name type="scientific">Exaiptasia diaphana</name>
    <name type="common">Tropical sea anemone</name>
    <name type="synonym">Aiptasia pulchella</name>
    <dbReference type="NCBI Taxonomy" id="2652724"/>
    <lineage>
        <taxon>Eukaryota</taxon>
        <taxon>Metazoa</taxon>
        <taxon>Cnidaria</taxon>
        <taxon>Anthozoa</taxon>
        <taxon>Hexacorallia</taxon>
        <taxon>Actiniaria</taxon>
        <taxon>Aiptasiidae</taxon>
        <taxon>Exaiptasia</taxon>
    </lineage>
</organism>
<dbReference type="Pfam" id="PF07647">
    <property type="entry name" value="SAM_2"/>
    <property type="match status" value="1"/>
</dbReference>
<keyword evidence="4" id="KW-1185">Reference proteome</keyword>
<name>A0A913WZ96_EXADI</name>
<dbReference type="Gene3D" id="1.10.150.50">
    <property type="entry name" value="Transcription Factor, Ets-1"/>
    <property type="match status" value="1"/>
</dbReference>
<evidence type="ECO:0000313" key="4">
    <source>
        <dbReference type="Proteomes" id="UP000887567"/>
    </source>
</evidence>
<dbReference type="SUPFAM" id="SSF47769">
    <property type="entry name" value="SAM/Pointed domain"/>
    <property type="match status" value="1"/>
</dbReference>
<dbReference type="SMART" id="SM00454">
    <property type="entry name" value="SAM"/>
    <property type="match status" value="1"/>
</dbReference>
<dbReference type="PROSITE" id="PS50105">
    <property type="entry name" value="SAM_DOMAIN"/>
    <property type="match status" value="1"/>
</dbReference>
<feature type="region of interest" description="Disordered" evidence="1">
    <location>
        <begin position="316"/>
        <end position="377"/>
    </location>
</feature>
<dbReference type="EnsemblMetazoa" id="XM_021040739.2">
    <property type="protein sequence ID" value="XP_020896398.2"/>
    <property type="gene ID" value="LOC110235292"/>
</dbReference>
<sequence length="463" mass="53075">MDDNNADDMHVWVRVDFICGHFDAWRVDFETWPDNLLDFRTAVVQRAIQHFKESRCTFIVNELDNIMAAEYGDIVCFFLEKCKLYLNCSFGKNTTDAIEINELGLVKNDDDIFLIYGDWKLFYEQYCDTESIYSDSHDGEDSIWEGWLLQEWDTGDVVQWLHSKGIEEQIKKGFKDQKIDGLCLMEGLTDAELHSCNVITVGEKRGIKRQIAALVGNVRSVKVPKMAVKPKALNVEEKQDLLMRRRKVHRKIVDAFPGNQIPIFRGNASAMRRFEDAIGACKHLLNDAIGYDEEELRRHAKAILDERRRMVKHGYDYEDQGTSSTDNDVEVQENVSSKPISVKDSSEDKDDSEDDSSEDQSEDENKSLPTSLPGGVDNVPLSTAETILLSYFKKAYTKEIKKDVHLVPLCHKLKIKNAKAKDKNDLIIVLAKELLTQQIVILKKDANFFFLHKDSICVTKTFD</sequence>
<evidence type="ECO:0000313" key="3">
    <source>
        <dbReference type="EnsemblMetazoa" id="XP_020896398.2"/>
    </source>
</evidence>
<dbReference type="KEGG" id="epa:110235292"/>
<proteinExistence type="predicted"/>
<feature type="domain" description="SAM" evidence="2">
    <location>
        <begin position="152"/>
        <end position="217"/>
    </location>
</feature>
<dbReference type="Proteomes" id="UP000887567">
    <property type="component" value="Unplaced"/>
</dbReference>
<dbReference type="RefSeq" id="XP_020896398.2">
    <property type="nucleotide sequence ID" value="XM_021040739.2"/>
</dbReference>
<dbReference type="InterPro" id="IPR001660">
    <property type="entry name" value="SAM"/>
</dbReference>
<feature type="compositionally biased region" description="Acidic residues" evidence="1">
    <location>
        <begin position="347"/>
        <end position="362"/>
    </location>
</feature>
<accession>A0A913WZ96</accession>